<proteinExistence type="predicted"/>
<comment type="caution">
    <text evidence="2">The sequence shown here is derived from an EMBL/GenBank/DDBJ whole genome shotgun (WGS) entry which is preliminary data.</text>
</comment>
<keyword evidence="3" id="KW-1185">Reference proteome</keyword>
<feature type="non-terminal residue" evidence="2">
    <location>
        <position position="1"/>
    </location>
</feature>
<dbReference type="Gene3D" id="3.60.15.10">
    <property type="entry name" value="Ribonuclease Z/Hydroxyacylglutathione hydrolase-like"/>
    <property type="match status" value="1"/>
</dbReference>
<dbReference type="PANTHER" id="PTHR46018:SF2">
    <property type="entry name" value="ZINC PHOSPHODIESTERASE ELAC PROTEIN 1"/>
    <property type="match status" value="1"/>
</dbReference>
<feature type="region of interest" description="Disordered" evidence="1">
    <location>
        <begin position="90"/>
        <end position="109"/>
    </location>
</feature>
<protein>
    <submittedName>
        <fullName evidence="2">Uncharacterized protein</fullName>
    </submittedName>
</protein>
<gene>
    <name evidence="2" type="ORF">DUNSADRAFT_5531</name>
</gene>
<dbReference type="InterPro" id="IPR036866">
    <property type="entry name" value="RibonucZ/Hydroxyglut_hydro"/>
</dbReference>
<evidence type="ECO:0000313" key="3">
    <source>
        <dbReference type="Proteomes" id="UP000815325"/>
    </source>
</evidence>
<reference evidence="2" key="1">
    <citation type="submission" date="2017-08" db="EMBL/GenBank/DDBJ databases">
        <authorList>
            <person name="Polle J.E."/>
            <person name="Barry K."/>
            <person name="Cushman J."/>
            <person name="Schmutz J."/>
            <person name="Tran D."/>
            <person name="Hathwaick L.T."/>
            <person name="Yim W.C."/>
            <person name="Jenkins J."/>
            <person name="Mckie-Krisberg Z.M."/>
            <person name="Prochnik S."/>
            <person name="Lindquist E."/>
            <person name="Dockter R.B."/>
            <person name="Adam C."/>
            <person name="Molina H."/>
            <person name="Bunkerborg J."/>
            <person name="Jin E."/>
            <person name="Buchheim M."/>
            <person name="Magnuson J."/>
        </authorList>
    </citation>
    <scope>NUCLEOTIDE SEQUENCE</scope>
    <source>
        <strain evidence="2">CCAP 19/18</strain>
    </source>
</reference>
<sequence length="164" mass="17940">LPLQEAQPYGEGQKKRKVTILGDTVNSKPIAPVAFGTDVLAHEATFSQGMEYKCRVSQHSTGWMAGEFAATVQARCLVLTHFSARYATGAKISPRPGGGPAKGASAKEPELSVEQQVAMQCSAIKYLLAEARSRYRHGQLLAANDFFTFHVPFRKDKQQFQEPA</sequence>
<evidence type="ECO:0000256" key="1">
    <source>
        <dbReference type="SAM" id="MobiDB-lite"/>
    </source>
</evidence>
<dbReference type="PANTHER" id="PTHR46018">
    <property type="entry name" value="ZINC PHOSPHODIESTERASE ELAC PROTEIN 1"/>
    <property type="match status" value="1"/>
</dbReference>
<dbReference type="EMBL" id="MU071537">
    <property type="protein sequence ID" value="KAF5825991.1"/>
    <property type="molecule type" value="Genomic_DNA"/>
</dbReference>
<dbReference type="Proteomes" id="UP000815325">
    <property type="component" value="Unassembled WGS sequence"/>
</dbReference>
<name>A0ABQ7FU95_DUNSA</name>
<organism evidence="2 3">
    <name type="scientific">Dunaliella salina</name>
    <name type="common">Green alga</name>
    <name type="synonym">Protococcus salinus</name>
    <dbReference type="NCBI Taxonomy" id="3046"/>
    <lineage>
        <taxon>Eukaryota</taxon>
        <taxon>Viridiplantae</taxon>
        <taxon>Chlorophyta</taxon>
        <taxon>core chlorophytes</taxon>
        <taxon>Chlorophyceae</taxon>
        <taxon>CS clade</taxon>
        <taxon>Chlamydomonadales</taxon>
        <taxon>Dunaliellaceae</taxon>
        <taxon>Dunaliella</taxon>
    </lineage>
</organism>
<dbReference type="SUPFAM" id="SSF56281">
    <property type="entry name" value="Metallo-hydrolase/oxidoreductase"/>
    <property type="match status" value="1"/>
</dbReference>
<accession>A0ABQ7FU95</accession>
<evidence type="ECO:0000313" key="2">
    <source>
        <dbReference type="EMBL" id="KAF5825991.1"/>
    </source>
</evidence>